<evidence type="ECO:0000256" key="7">
    <source>
        <dbReference type="SAM" id="Phobius"/>
    </source>
</evidence>
<accession>A0A1J5SBB6</accession>
<proteinExistence type="predicted"/>
<feature type="transmembrane region" description="Helical" evidence="7">
    <location>
        <begin position="78"/>
        <end position="104"/>
    </location>
</feature>
<feature type="domain" description="Major facilitator superfamily (MFS) profile" evidence="8">
    <location>
        <begin position="13"/>
        <end position="451"/>
    </location>
</feature>
<feature type="transmembrane region" description="Helical" evidence="7">
    <location>
        <begin position="47"/>
        <end position="66"/>
    </location>
</feature>
<feature type="transmembrane region" description="Helical" evidence="7">
    <location>
        <begin position="361"/>
        <end position="382"/>
    </location>
</feature>
<feature type="transmembrane region" description="Helical" evidence="7">
    <location>
        <begin position="135"/>
        <end position="155"/>
    </location>
</feature>
<dbReference type="PROSITE" id="PS50850">
    <property type="entry name" value="MFS"/>
    <property type="match status" value="1"/>
</dbReference>
<dbReference type="PANTHER" id="PTHR23501:SF197">
    <property type="entry name" value="COMD"/>
    <property type="match status" value="1"/>
</dbReference>
<name>A0A1J5SBB6_9ZZZZ</name>
<comment type="subcellular location">
    <subcellularLocation>
        <location evidence="1">Cell membrane</location>
        <topology evidence="1">Multi-pass membrane protein</topology>
    </subcellularLocation>
</comment>
<evidence type="ECO:0000256" key="1">
    <source>
        <dbReference type="ARBA" id="ARBA00004651"/>
    </source>
</evidence>
<feature type="transmembrane region" description="Helical" evidence="7">
    <location>
        <begin position="486"/>
        <end position="504"/>
    </location>
</feature>
<sequence>MQQQRPHLESVAAILGIAIVMMLIALDQTVVGTALPRVVAELQGFGLYPWVAASYLMTTSILLPITGRLGDLYGRKPFLLVAILLFTFASALCGMAQSMIQLVLARGLQGVGGGMIAGVAFASVSDLFPDALERVRWQVVLSASYGIASALGPVLGGWMTEHLGWRSVFYVNLPIGALAIAVVAKYLPRVSHNEGGETAIDWLGAVLLALAVATLLITTERGGDIGFTRPLFWGLMALSALLVWLFIRHQRRSGAPIIPPRLFSNPVARQLTLLAGLTGLILFVLLFYAPLLLQGGFDLSPKDAGLLISPLLVSVTVGSITNGRLMSRLRRPERLFSWGVLLLIVGIALLCAVGRGTPHLVVGLIFTVCGFSLGFQLPNLTLQIQAAVDKQDTGIASALIQTTRTLGSMFGASIAGLIVSLSFGRRAGEALAGAKITDSRVAKLFGSPQLLVREQDQAVLKQLARSLDFDPSALIEQARLGLVSGVRYAFIGCVVLAVISFFISRRLPPFISGRKAWNPE</sequence>
<gene>
    <name evidence="9" type="primary">bmr3_1</name>
    <name evidence="9" type="ORF">GALL_189230</name>
</gene>
<feature type="transmembrane region" description="Helical" evidence="7">
    <location>
        <begin position="304"/>
        <end position="323"/>
    </location>
</feature>
<reference evidence="9" key="1">
    <citation type="submission" date="2016-10" db="EMBL/GenBank/DDBJ databases">
        <title>Sequence of Gallionella enrichment culture.</title>
        <authorList>
            <person name="Poehlein A."/>
            <person name="Muehling M."/>
            <person name="Daniel R."/>
        </authorList>
    </citation>
    <scope>NUCLEOTIDE SEQUENCE</scope>
</reference>
<keyword evidence="4 7" id="KW-0812">Transmembrane</keyword>
<dbReference type="PANTHER" id="PTHR23501">
    <property type="entry name" value="MAJOR FACILITATOR SUPERFAMILY"/>
    <property type="match status" value="1"/>
</dbReference>
<protein>
    <submittedName>
        <fullName evidence="9">Multidrug resistance protein 3</fullName>
    </submittedName>
</protein>
<feature type="transmembrane region" description="Helical" evidence="7">
    <location>
        <begin position="199"/>
        <end position="218"/>
    </location>
</feature>
<evidence type="ECO:0000256" key="2">
    <source>
        <dbReference type="ARBA" id="ARBA00022448"/>
    </source>
</evidence>
<dbReference type="Gene3D" id="1.20.1720.10">
    <property type="entry name" value="Multidrug resistance protein D"/>
    <property type="match status" value="2"/>
</dbReference>
<dbReference type="InterPro" id="IPR011701">
    <property type="entry name" value="MFS"/>
</dbReference>
<evidence type="ECO:0000259" key="8">
    <source>
        <dbReference type="PROSITE" id="PS50850"/>
    </source>
</evidence>
<evidence type="ECO:0000313" key="9">
    <source>
        <dbReference type="EMBL" id="OIQ99011.1"/>
    </source>
</evidence>
<comment type="caution">
    <text evidence="9">The sequence shown here is derived from an EMBL/GenBank/DDBJ whole genome shotgun (WGS) entry which is preliminary data.</text>
</comment>
<keyword evidence="2" id="KW-0813">Transport</keyword>
<feature type="transmembrane region" description="Helical" evidence="7">
    <location>
        <begin position="230"/>
        <end position="247"/>
    </location>
</feature>
<dbReference type="Pfam" id="PF07690">
    <property type="entry name" value="MFS_1"/>
    <property type="match status" value="1"/>
</dbReference>
<dbReference type="AlphaFoldDB" id="A0A1J5SBB6"/>
<keyword evidence="3" id="KW-1003">Cell membrane</keyword>
<evidence type="ECO:0000256" key="5">
    <source>
        <dbReference type="ARBA" id="ARBA00022989"/>
    </source>
</evidence>
<keyword evidence="6 7" id="KW-0472">Membrane</keyword>
<dbReference type="GO" id="GO:0005886">
    <property type="term" value="C:plasma membrane"/>
    <property type="evidence" value="ECO:0007669"/>
    <property type="project" value="UniProtKB-SubCell"/>
</dbReference>
<feature type="transmembrane region" description="Helical" evidence="7">
    <location>
        <begin position="271"/>
        <end position="292"/>
    </location>
</feature>
<dbReference type="InterPro" id="IPR020846">
    <property type="entry name" value="MFS_dom"/>
</dbReference>
<organism evidence="9">
    <name type="scientific">mine drainage metagenome</name>
    <dbReference type="NCBI Taxonomy" id="410659"/>
    <lineage>
        <taxon>unclassified sequences</taxon>
        <taxon>metagenomes</taxon>
        <taxon>ecological metagenomes</taxon>
    </lineage>
</organism>
<dbReference type="InterPro" id="IPR036259">
    <property type="entry name" value="MFS_trans_sf"/>
</dbReference>
<dbReference type="FunFam" id="1.20.1720.10:FF:000004">
    <property type="entry name" value="EmrB/QacA family drug resistance transporter"/>
    <property type="match status" value="1"/>
</dbReference>
<keyword evidence="5 7" id="KW-1133">Transmembrane helix</keyword>
<dbReference type="SUPFAM" id="SSF103473">
    <property type="entry name" value="MFS general substrate transporter"/>
    <property type="match status" value="1"/>
</dbReference>
<feature type="transmembrane region" description="Helical" evidence="7">
    <location>
        <begin position="110"/>
        <end position="128"/>
    </location>
</feature>
<evidence type="ECO:0000256" key="3">
    <source>
        <dbReference type="ARBA" id="ARBA00022475"/>
    </source>
</evidence>
<evidence type="ECO:0000256" key="4">
    <source>
        <dbReference type="ARBA" id="ARBA00022692"/>
    </source>
</evidence>
<dbReference type="EMBL" id="MLJW01000111">
    <property type="protein sequence ID" value="OIQ99011.1"/>
    <property type="molecule type" value="Genomic_DNA"/>
</dbReference>
<feature type="transmembrane region" description="Helical" evidence="7">
    <location>
        <begin position="167"/>
        <end position="187"/>
    </location>
</feature>
<dbReference type="CDD" id="cd17502">
    <property type="entry name" value="MFS_Azr1_MDR_like"/>
    <property type="match status" value="1"/>
</dbReference>
<feature type="transmembrane region" description="Helical" evidence="7">
    <location>
        <begin position="12"/>
        <end position="35"/>
    </location>
</feature>
<evidence type="ECO:0000256" key="6">
    <source>
        <dbReference type="ARBA" id="ARBA00023136"/>
    </source>
</evidence>
<dbReference type="GO" id="GO:0022857">
    <property type="term" value="F:transmembrane transporter activity"/>
    <property type="evidence" value="ECO:0007669"/>
    <property type="project" value="InterPro"/>
</dbReference>
<feature type="transmembrane region" description="Helical" evidence="7">
    <location>
        <begin position="335"/>
        <end position="355"/>
    </location>
</feature>